<protein>
    <submittedName>
        <fullName evidence="2">RHS repeat-associated core domain-containing protein</fullName>
    </submittedName>
</protein>
<organism evidence="2 3">
    <name type="scientific">Pseudomonas fontis</name>
    <dbReference type="NCBI Taxonomy" id="2942633"/>
    <lineage>
        <taxon>Bacteria</taxon>
        <taxon>Pseudomonadati</taxon>
        <taxon>Pseudomonadota</taxon>
        <taxon>Gammaproteobacteria</taxon>
        <taxon>Pseudomonadales</taxon>
        <taxon>Pseudomonadaceae</taxon>
        <taxon>Pseudomonas</taxon>
    </lineage>
</organism>
<dbReference type="SUPFAM" id="SSF81383">
    <property type="entry name" value="F-box domain"/>
    <property type="match status" value="1"/>
</dbReference>
<proteinExistence type="predicted"/>
<sequence length="343" mass="37965">MPSPLKTVSSICRYQYDPLDRLANKEFLVGDDLQLFHDGLRLVTQVQKGRAYSLMHSGDQLLAQHEHRDGDLTASFFGTDTQGSVLSVLSLSQVKFYTYTPYGSLNPPGNVIVAFNGERRELETGHYLLGVGERAYNPVVRRFNSPDRLSPFGKGGLNTYTYCMGDPINWRDPTGNSILGFLKYVGDSLANLSAKVINTAPKGAASINRLPPEMIEYITVNLRGKDLANFASTSKRMSAVVSNQSRVLFKVELDRLPSTMKENQLGVIVLNGRRNGVLPVAARNKGFSKKTIAEESAQVRRLNVRANEINDVHNADIHNQRVQYELAEQAAVIRAQEGGNLPL</sequence>
<comment type="caution">
    <text evidence="2">The sequence shown here is derived from an EMBL/GenBank/DDBJ whole genome shotgun (WGS) entry which is preliminary data.</text>
</comment>
<dbReference type="RefSeq" id="WP_273912061.1">
    <property type="nucleotide sequence ID" value="NZ_JAMDGX010000048.1"/>
</dbReference>
<reference evidence="2 3" key="1">
    <citation type="submission" date="2022-05" db="EMBL/GenBank/DDBJ databases">
        <title>Novel Pseudomonas spp. Isolated from a Rainbow Trout Aquaculture Facility.</title>
        <authorList>
            <person name="Testerman T."/>
            <person name="Graf J."/>
        </authorList>
    </citation>
    <scope>NUCLEOTIDE SEQUENCE [LARGE SCALE GENOMIC DNA]</scope>
    <source>
        <strain evidence="2 3">ID681</strain>
    </source>
</reference>
<accession>A0ABT5NXI9</accession>
<evidence type="ECO:0000313" key="3">
    <source>
        <dbReference type="Proteomes" id="UP001148203"/>
    </source>
</evidence>
<name>A0ABT5NXI9_9PSED</name>
<dbReference type="CDD" id="cd09917">
    <property type="entry name" value="F-box_SF"/>
    <property type="match status" value="1"/>
</dbReference>
<keyword evidence="3" id="KW-1185">Reference proteome</keyword>
<gene>
    <name evidence="2" type="ORF">M5G11_19945</name>
</gene>
<dbReference type="Gene3D" id="2.180.10.10">
    <property type="entry name" value="RHS repeat-associated core"/>
    <property type="match status" value="1"/>
</dbReference>
<dbReference type="SUPFAM" id="SSF56399">
    <property type="entry name" value="ADP-ribosylation"/>
    <property type="match status" value="1"/>
</dbReference>
<dbReference type="EMBL" id="JAMDGY010000067">
    <property type="protein sequence ID" value="MDD0992808.1"/>
    <property type="molecule type" value="Genomic_DNA"/>
</dbReference>
<dbReference type="InterPro" id="IPR036047">
    <property type="entry name" value="F-box-like_dom_sf"/>
</dbReference>
<feature type="domain" description="F-box" evidence="1">
    <location>
        <begin position="204"/>
        <end position="251"/>
    </location>
</feature>
<dbReference type="NCBIfam" id="TIGR03696">
    <property type="entry name" value="Rhs_assc_core"/>
    <property type="match status" value="1"/>
</dbReference>
<dbReference type="InterPro" id="IPR022385">
    <property type="entry name" value="Rhs_assc_core"/>
</dbReference>
<dbReference type="Proteomes" id="UP001148203">
    <property type="component" value="Unassembled WGS sequence"/>
</dbReference>
<evidence type="ECO:0000313" key="2">
    <source>
        <dbReference type="EMBL" id="MDD0992808.1"/>
    </source>
</evidence>
<dbReference type="InterPro" id="IPR001810">
    <property type="entry name" value="F-box_dom"/>
</dbReference>
<dbReference type="PROSITE" id="PS50181">
    <property type="entry name" value="FBOX"/>
    <property type="match status" value="1"/>
</dbReference>
<evidence type="ECO:0000259" key="1">
    <source>
        <dbReference type="PROSITE" id="PS50181"/>
    </source>
</evidence>